<dbReference type="InterPro" id="IPR032387">
    <property type="entry name" value="ACAS_N"/>
</dbReference>
<dbReference type="InParanoid" id="A0A1Y2ELI5"/>
<dbReference type="PANTHER" id="PTHR43347:SF3">
    <property type="entry name" value="ACYL-COA SYNTHETASE SHORT-CHAIN FAMILY MEMBER 3, MITOCHONDRIAL"/>
    <property type="match status" value="1"/>
</dbReference>
<dbReference type="PROSITE" id="PS00455">
    <property type="entry name" value="AMP_BINDING"/>
    <property type="match status" value="1"/>
</dbReference>
<feature type="domain" description="AMP-binding enzyme C-terminal" evidence="4">
    <location>
        <begin position="571"/>
        <end position="651"/>
    </location>
</feature>
<keyword evidence="7" id="KW-1185">Reference proteome</keyword>
<sequence length="708" mass="76822">MSTATEITLHPQHAVHALSLLSSPSPPAAHHQARSGAAAVEPQGSDDAQSFWLAASKLIAWIKPPTVAYGTQGARGKATWFPDGNLNTSFNCLDRHVLAGFGDRPAFHHYSPLPQARAAPARTMSYKELLEETKILAGVLRHKLGVKKGDRVIIYMPMILEGAVAMLACARIGAIHSVVFGGFAPKELAKRIDDAKPKAILAASCGLEPKGIVDYTRFVKDALGFAEHKGVPVLMLRRDQIEGHQVPELAEEKKEFDWQREVEVVRRSSDLRVEECEEVEASHPLYVLYTSGTTGMPKGVVRDNGGHAVGSRYTMEHTFGLKRDDTIFTASDYGWVVGHSFCVYSPLLVGCTSVIFEGKPILPDAGVFWKIVETHKVNCLFTAPTALRAIRREDPSAELMAKYDLSSLRSLFLAGERSEPGIINHYQGLLKKLAAPGAIVNDNYWSTESGSPITAIQLTSHFPPLAPRPGSAGLPLPGMDVRIVDDEGQPVKRGDMGNIVLATPLPPTALMTVWNNEERFQEAYFDRFRGKGDFFDTGDAGVIDEQGYVSVLSRADDLINCAGHRLGTSLLEQVVSAHPLVAECCVVGLPDELKGHVPFALVTRGSSPEAQSADLTDMLKVVNDHVRTDVGSIATLGGLVCGRLPKTRSGKTLRRTVKDLVEHASVGEWDANAAYPPTIEDVSAVEDARKAINAYFKAKKEGAPRAKL</sequence>
<feature type="domain" description="AMP-dependent synthetase/ligase" evidence="3">
    <location>
        <begin position="99"/>
        <end position="504"/>
    </location>
</feature>
<organism evidence="6 7">
    <name type="scientific">Leucosporidium creatinivorum</name>
    <dbReference type="NCBI Taxonomy" id="106004"/>
    <lineage>
        <taxon>Eukaryota</taxon>
        <taxon>Fungi</taxon>
        <taxon>Dikarya</taxon>
        <taxon>Basidiomycota</taxon>
        <taxon>Pucciniomycotina</taxon>
        <taxon>Microbotryomycetes</taxon>
        <taxon>Leucosporidiales</taxon>
        <taxon>Leucosporidium</taxon>
    </lineage>
</organism>
<dbReference type="InterPro" id="IPR045851">
    <property type="entry name" value="AMP-bd_C_sf"/>
</dbReference>
<feature type="region of interest" description="Disordered" evidence="2">
    <location>
        <begin position="22"/>
        <end position="41"/>
    </location>
</feature>
<dbReference type="SUPFAM" id="SSF56801">
    <property type="entry name" value="Acetyl-CoA synthetase-like"/>
    <property type="match status" value="1"/>
</dbReference>
<evidence type="ECO:0000313" key="6">
    <source>
        <dbReference type="EMBL" id="ORY72401.1"/>
    </source>
</evidence>
<accession>A0A1Y2ELI5</accession>
<feature type="domain" description="Acetyl-coenzyme A synthetase N-terminal" evidence="5">
    <location>
        <begin position="46"/>
        <end position="92"/>
    </location>
</feature>
<dbReference type="PANTHER" id="PTHR43347">
    <property type="entry name" value="ACYL-COA SYNTHETASE"/>
    <property type="match status" value="1"/>
</dbReference>
<dbReference type="Pfam" id="PF16177">
    <property type="entry name" value="ACAS_N"/>
    <property type="match status" value="1"/>
</dbReference>
<dbReference type="Pfam" id="PF00501">
    <property type="entry name" value="AMP-binding"/>
    <property type="match status" value="1"/>
</dbReference>
<protein>
    <submittedName>
        <fullName evidence="6">Putative amp-binding enzyme</fullName>
    </submittedName>
</protein>
<dbReference type="InterPro" id="IPR000873">
    <property type="entry name" value="AMP-dep_synth/lig_dom"/>
</dbReference>
<name>A0A1Y2ELI5_9BASI</name>
<evidence type="ECO:0000256" key="1">
    <source>
        <dbReference type="ARBA" id="ARBA00006432"/>
    </source>
</evidence>
<feature type="compositionally biased region" description="Low complexity" evidence="2">
    <location>
        <begin position="22"/>
        <end position="39"/>
    </location>
</feature>
<dbReference type="Gene3D" id="3.30.300.30">
    <property type="match status" value="1"/>
</dbReference>
<dbReference type="STRING" id="106004.A0A1Y2ELI5"/>
<dbReference type="InterPro" id="IPR025110">
    <property type="entry name" value="AMP-bd_C"/>
</dbReference>
<evidence type="ECO:0000256" key="2">
    <source>
        <dbReference type="SAM" id="MobiDB-lite"/>
    </source>
</evidence>
<comment type="caution">
    <text evidence="6">The sequence shown here is derived from an EMBL/GenBank/DDBJ whole genome shotgun (WGS) entry which is preliminary data.</text>
</comment>
<evidence type="ECO:0000259" key="3">
    <source>
        <dbReference type="Pfam" id="PF00501"/>
    </source>
</evidence>
<dbReference type="OrthoDB" id="1706066at2759"/>
<dbReference type="Pfam" id="PF13193">
    <property type="entry name" value="AMP-binding_C"/>
    <property type="match status" value="1"/>
</dbReference>
<evidence type="ECO:0000259" key="4">
    <source>
        <dbReference type="Pfam" id="PF13193"/>
    </source>
</evidence>
<dbReference type="Gene3D" id="3.40.50.12780">
    <property type="entry name" value="N-terminal domain of ligase-like"/>
    <property type="match status" value="1"/>
</dbReference>
<reference evidence="6 7" key="1">
    <citation type="submission" date="2016-07" db="EMBL/GenBank/DDBJ databases">
        <title>Pervasive Adenine N6-methylation of Active Genes in Fungi.</title>
        <authorList>
            <consortium name="DOE Joint Genome Institute"/>
            <person name="Mondo S.J."/>
            <person name="Dannebaum R.O."/>
            <person name="Kuo R.C."/>
            <person name="Labutti K."/>
            <person name="Haridas S."/>
            <person name="Kuo A."/>
            <person name="Salamov A."/>
            <person name="Ahrendt S.R."/>
            <person name="Lipzen A."/>
            <person name="Sullivan W."/>
            <person name="Andreopoulos W.B."/>
            <person name="Clum A."/>
            <person name="Lindquist E."/>
            <person name="Daum C."/>
            <person name="Ramamoorthy G.K."/>
            <person name="Gryganskyi A."/>
            <person name="Culley D."/>
            <person name="Magnuson J.K."/>
            <person name="James T.Y."/>
            <person name="O'Malley M.A."/>
            <person name="Stajich J.E."/>
            <person name="Spatafora J.W."/>
            <person name="Visel A."/>
            <person name="Grigoriev I.V."/>
        </authorList>
    </citation>
    <scope>NUCLEOTIDE SEQUENCE [LARGE SCALE GENOMIC DNA]</scope>
    <source>
        <strain evidence="6 7">62-1032</strain>
    </source>
</reference>
<proteinExistence type="inferred from homology"/>
<gene>
    <name evidence="6" type="ORF">BCR35DRAFT_307679</name>
</gene>
<dbReference type="InterPro" id="IPR020845">
    <property type="entry name" value="AMP-binding_CS"/>
</dbReference>
<evidence type="ECO:0000313" key="7">
    <source>
        <dbReference type="Proteomes" id="UP000193467"/>
    </source>
</evidence>
<evidence type="ECO:0000259" key="5">
    <source>
        <dbReference type="Pfam" id="PF16177"/>
    </source>
</evidence>
<dbReference type="InterPro" id="IPR042099">
    <property type="entry name" value="ANL_N_sf"/>
</dbReference>
<dbReference type="Proteomes" id="UP000193467">
    <property type="component" value="Unassembled WGS sequence"/>
</dbReference>
<dbReference type="GO" id="GO:0050218">
    <property type="term" value="F:propionate-CoA ligase activity"/>
    <property type="evidence" value="ECO:0007669"/>
    <property type="project" value="TreeGrafter"/>
</dbReference>
<dbReference type="AlphaFoldDB" id="A0A1Y2ELI5"/>
<comment type="similarity">
    <text evidence="1">Belongs to the ATP-dependent AMP-binding enzyme family.</text>
</comment>
<dbReference type="EMBL" id="MCGR01000052">
    <property type="protein sequence ID" value="ORY72401.1"/>
    <property type="molecule type" value="Genomic_DNA"/>
</dbReference>